<feature type="region of interest" description="Disordered" evidence="1">
    <location>
        <begin position="1"/>
        <end position="40"/>
    </location>
</feature>
<reference evidence="4" key="1">
    <citation type="submission" date="2016-10" db="EMBL/GenBank/DDBJ databases">
        <authorList>
            <person name="Varghese N."/>
            <person name="Submissions S."/>
        </authorList>
    </citation>
    <scope>NUCLEOTIDE SEQUENCE [LARGE SCALE GENOMIC DNA]</scope>
    <source>
        <strain evidence="4">DSM 24740</strain>
    </source>
</reference>
<name>A0A1H9PI15_9BACT</name>
<sequence length="143" mass="16243">MADSFNKKEREKKRQKKKRDKAEKRQQKKADNTKPLEFMYVGEDGNLTAEKPTFDPSKETSISDINISYRKEEGASESKFTKSGSVKFFNTEKGYGFIEEKNSGESYFVHIDNLSAPIKEHDKVTFEVGKGPKGPVALDVKLV</sequence>
<dbReference type="InterPro" id="IPR002059">
    <property type="entry name" value="CSP_DNA-bd"/>
</dbReference>
<dbReference type="PROSITE" id="PS51857">
    <property type="entry name" value="CSD_2"/>
    <property type="match status" value="1"/>
</dbReference>
<dbReference type="Pfam" id="PF00313">
    <property type="entry name" value="CSD"/>
    <property type="match status" value="1"/>
</dbReference>
<accession>A0A1H9PI15</accession>
<dbReference type="STRING" id="478744.SAMN05444359_1521"/>
<dbReference type="SMART" id="SM00357">
    <property type="entry name" value="CSP"/>
    <property type="match status" value="1"/>
</dbReference>
<feature type="compositionally biased region" description="Basic and acidic residues" evidence="1">
    <location>
        <begin position="20"/>
        <end position="34"/>
    </location>
</feature>
<organism evidence="3 4">
    <name type="scientific">Neolewinella agarilytica</name>
    <dbReference type="NCBI Taxonomy" id="478744"/>
    <lineage>
        <taxon>Bacteria</taxon>
        <taxon>Pseudomonadati</taxon>
        <taxon>Bacteroidota</taxon>
        <taxon>Saprospiria</taxon>
        <taxon>Saprospirales</taxon>
        <taxon>Lewinellaceae</taxon>
        <taxon>Neolewinella</taxon>
    </lineage>
</organism>
<feature type="compositionally biased region" description="Basic residues" evidence="1">
    <location>
        <begin position="10"/>
        <end position="19"/>
    </location>
</feature>
<evidence type="ECO:0000259" key="2">
    <source>
        <dbReference type="PROSITE" id="PS51857"/>
    </source>
</evidence>
<dbReference type="OrthoDB" id="1493235at2"/>
<evidence type="ECO:0000313" key="3">
    <source>
        <dbReference type="EMBL" id="SER47505.1"/>
    </source>
</evidence>
<dbReference type="CDD" id="cd04458">
    <property type="entry name" value="CSP_CDS"/>
    <property type="match status" value="1"/>
</dbReference>
<evidence type="ECO:0000256" key="1">
    <source>
        <dbReference type="SAM" id="MobiDB-lite"/>
    </source>
</evidence>
<dbReference type="EMBL" id="FOFB01000052">
    <property type="protein sequence ID" value="SER47505.1"/>
    <property type="molecule type" value="Genomic_DNA"/>
</dbReference>
<proteinExistence type="predicted"/>
<dbReference type="PRINTS" id="PR00050">
    <property type="entry name" value="COLDSHOCK"/>
</dbReference>
<dbReference type="InterPro" id="IPR012340">
    <property type="entry name" value="NA-bd_OB-fold"/>
</dbReference>
<dbReference type="InterPro" id="IPR011129">
    <property type="entry name" value="CSD"/>
</dbReference>
<dbReference type="GO" id="GO:0005829">
    <property type="term" value="C:cytosol"/>
    <property type="evidence" value="ECO:0007669"/>
    <property type="project" value="UniProtKB-ARBA"/>
</dbReference>
<evidence type="ECO:0000313" key="4">
    <source>
        <dbReference type="Proteomes" id="UP000199021"/>
    </source>
</evidence>
<dbReference type="GO" id="GO:0003677">
    <property type="term" value="F:DNA binding"/>
    <property type="evidence" value="ECO:0007669"/>
    <property type="project" value="UniProtKB-KW"/>
</dbReference>
<dbReference type="InParanoid" id="A0A1H9PI15"/>
<dbReference type="SUPFAM" id="SSF50249">
    <property type="entry name" value="Nucleic acid-binding proteins"/>
    <property type="match status" value="1"/>
</dbReference>
<dbReference type="Proteomes" id="UP000199021">
    <property type="component" value="Unassembled WGS sequence"/>
</dbReference>
<dbReference type="Gene3D" id="2.40.50.140">
    <property type="entry name" value="Nucleic acid-binding proteins"/>
    <property type="match status" value="1"/>
</dbReference>
<dbReference type="AlphaFoldDB" id="A0A1H9PI15"/>
<keyword evidence="3" id="KW-0238">DNA-binding</keyword>
<dbReference type="RefSeq" id="WP_090173595.1">
    <property type="nucleotide sequence ID" value="NZ_FOFB01000052.1"/>
</dbReference>
<protein>
    <submittedName>
        <fullName evidence="3">Cold-shock DNA-binding protein family</fullName>
    </submittedName>
</protein>
<gene>
    <name evidence="3" type="ORF">SAMN05444359_1521</name>
</gene>
<keyword evidence="4" id="KW-1185">Reference proteome</keyword>
<feature type="domain" description="CSD" evidence="2">
    <location>
        <begin position="81"/>
        <end position="142"/>
    </location>
</feature>